<dbReference type="AlphaFoldDB" id="A0A9W4SVH0"/>
<dbReference type="GO" id="GO:0000981">
    <property type="term" value="F:DNA-binding transcription factor activity, RNA polymerase II-specific"/>
    <property type="evidence" value="ECO:0007669"/>
    <property type="project" value="InterPro"/>
</dbReference>
<name>A0A9W4SVH0_9GLOM</name>
<dbReference type="Gene3D" id="2.170.270.10">
    <property type="entry name" value="SET domain"/>
    <property type="match status" value="1"/>
</dbReference>
<comment type="caution">
    <text evidence="4">The sequence shown here is derived from an EMBL/GenBank/DDBJ whole genome shotgun (WGS) entry which is preliminary data.</text>
</comment>
<keyword evidence="2" id="KW-1133">Transmembrane helix</keyword>
<keyword evidence="5" id="KW-1185">Reference proteome</keyword>
<feature type="transmembrane region" description="Helical" evidence="2">
    <location>
        <begin position="50"/>
        <end position="70"/>
    </location>
</feature>
<dbReference type="InterPro" id="IPR046341">
    <property type="entry name" value="SET_dom_sf"/>
</dbReference>
<sequence length="724" mass="83522">MKNNKIRKKKVELSSTLQLWLEPRIKPIFQNNINVEIPWNEIIRDMLKDICIRILSSIPLFAFACAINRLSQINDKDRIFLIERLLNITPHPDVISGERTNHLKKYLISILLPIETFSRIKFKPHFMDVANVVLQRSNKDWTDTRETISSFLKDCTANYNSEKKVYVVYPHLSDISRRVILEEEQKYCIEIFIKSVQDFSFSLGYRFKDLIETYVTPQDQNNVQKLMSDFFPSGFHTDNNKKPRPRWHNQQYMIFLALQRAPDNTLSRGDLIEAAISLDEKCSVETGLQRCFTGQTPRNSASSCLTTNADKYFRIFKKDSKQHTIFYKLSFIPNDRDDAIRRYSQWMQGIIEHDWVLCFGKSKKSRTGQTLTNNGNVIMLTVGAGNPVHVRCRRCIEKSCDAKLPACGRCRSRGHLCIYPLRMGAHEKIERLKAKRETTLLSYPEQSIEIDTRPATATRNKKKLQQQLLEQKKRLDSEDPDICKANLPDEILDGLDISNVPKSLNEVVEVRPSTIHNAGNGLFATRNLPMATPLGFYFGVPMMEDEFDTVKDQIGRASHYSMRYKHTILDATDENGEPYKDPSGPIFCPFHFMNEDPFGNMVFLEGGEVNQVICWTKRDIRKGEELFVYYGGDVDREHWGQAGNNSDQLECENDSEEEVIVFSDEGGDNINDVNNQISGKKRKSKSNKTKKPTMNKKTKRIAINRRRKTGNKGTIDTHDQNQSD</sequence>
<feature type="compositionally biased region" description="Basic residues" evidence="1">
    <location>
        <begin position="679"/>
        <end position="710"/>
    </location>
</feature>
<evidence type="ECO:0000256" key="1">
    <source>
        <dbReference type="SAM" id="MobiDB-lite"/>
    </source>
</evidence>
<accession>A0A9W4SVH0</accession>
<evidence type="ECO:0000313" key="5">
    <source>
        <dbReference type="Proteomes" id="UP001153678"/>
    </source>
</evidence>
<dbReference type="CDD" id="cd00067">
    <property type="entry name" value="GAL4"/>
    <property type="match status" value="1"/>
</dbReference>
<reference evidence="4" key="1">
    <citation type="submission" date="2022-08" db="EMBL/GenBank/DDBJ databases">
        <authorList>
            <person name="Kallberg Y."/>
            <person name="Tangrot J."/>
            <person name="Rosling A."/>
        </authorList>
    </citation>
    <scope>NUCLEOTIDE SEQUENCE</scope>
    <source>
        <strain evidence="4">Wild A</strain>
    </source>
</reference>
<evidence type="ECO:0000313" key="4">
    <source>
        <dbReference type="EMBL" id="CAI2183049.1"/>
    </source>
</evidence>
<feature type="domain" description="SET" evidence="3">
    <location>
        <begin position="506"/>
        <end position="631"/>
    </location>
</feature>
<dbReference type="PROSITE" id="PS50280">
    <property type="entry name" value="SET"/>
    <property type="match status" value="1"/>
</dbReference>
<dbReference type="CDD" id="cd08161">
    <property type="entry name" value="SET"/>
    <property type="match status" value="1"/>
</dbReference>
<proteinExistence type="predicted"/>
<keyword evidence="2" id="KW-0812">Transmembrane</keyword>
<gene>
    <name evidence="4" type="ORF">FWILDA_LOCUS10883</name>
</gene>
<organism evidence="4 5">
    <name type="scientific">Funneliformis geosporum</name>
    <dbReference type="NCBI Taxonomy" id="1117311"/>
    <lineage>
        <taxon>Eukaryota</taxon>
        <taxon>Fungi</taxon>
        <taxon>Fungi incertae sedis</taxon>
        <taxon>Mucoromycota</taxon>
        <taxon>Glomeromycotina</taxon>
        <taxon>Glomeromycetes</taxon>
        <taxon>Glomerales</taxon>
        <taxon>Glomeraceae</taxon>
        <taxon>Funneliformis</taxon>
    </lineage>
</organism>
<feature type="compositionally biased region" description="Basic and acidic residues" evidence="1">
    <location>
        <begin position="715"/>
        <end position="724"/>
    </location>
</feature>
<dbReference type="InterPro" id="IPR001214">
    <property type="entry name" value="SET_dom"/>
</dbReference>
<keyword evidence="2" id="KW-0472">Membrane</keyword>
<feature type="non-terminal residue" evidence="4">
    <location>
        <position position="724"/>
    </location>
</feature>
<feature type="region of interest" description="Disordered" evidence="1">
    <location>
        <begin position="663"/>
        <end position="724"/>
    </location>
</feature>
<dbReference type="Proteomes" id="UP001153678">
    <property type="component" value="Unassembled WGS sequence"/>
</dbReference>
<protein>
    <submittedName>
        <fullName evidence="4">9573_t:CDS:1</fullName>
    </submittedName>
</protein>
<dbReference type="GO" id="GO:0008270">
    <property type="term" value="F:zinc ion binding"/>
    <property type="evidence" value="ECO:0007669"/>
    <property type="project" value="InterPro"/>
</dbReference>
<evidence type="ECO:0000256" key="2">
    <source>
        <dbReference type="SAM" id="Phobius"/>
    </source>
</evidence>
<dbReference type="EMBL" id="CAMKVN010002913">
    <property type="protein sequence ID" value="CAI2183049.1"/>
    <property type="molecule type" value="Genomic_DNA"/>
</dbReference>
<dbReference type="SUPFAM" id="SSF82199">
    <property type="entry name" value="SET domain"/>
    <property type="match status" value="1"/>
</dbReference>
<dbReference type="OrthoDB" id="5560686at2759"/>
<dbReference type="Pfam" id="PF00856">
    <property type="entry name" value="SET"/>
    <property type="match status" value="1"/>
</dbReference>
<dbReference type="InterPro" id="IPR001138">
    <property type="entry name" value="Zn2Cys6_DnaBD"/>
</dbReference>
<evidence type="ECO:0000259" key="3">
    <source>
        <dbReference type="PROSITE" id="PS50280"/>
    </source>
</evidence>